<feature type="compositionally biased region" description="Basic and acidic residues" evidence="1">
    <location>
        <begin position="41"/>
        <end position="62"/>
    </location>
</feature>
<dbReference type="Proteomes" id="UP000503640">
    <property type="component" value="Unassembled WGS sequence"/>
</dbReference>
<proteinExistence type="predicted"/>
<gene>
    <name evidence="2" type="ORF">AMYX_31730</name>
</gene>
<dbReference type="AlphaFoldDB" id="A0A7I9VPU5"/>
<reference evidence="3" key="1">
    <citation type="journal article" date="2020" name="Appl. Environ. Microbiol.">
        <title>Diazotrophic Anaeromyxobacter Isolates from Soils.</title>
        <authorList>
            <person name="Masuda Y."/>
            <person name="Yamanaka H."/>
            <person name="Xu Z.X."/>
            <person name="Shiratori Y."/>
            <person name="Aono T."/>
            <person name="Amachi S."/>
            <person name="Senoo K."/>
            <person name="Itoh H."/>
        </authorList>
    </citation>
    <scope>NUCLEOTIDE SEQUENCE [LARGE SCALE GENOMIC DNA]</scope>
    <source>
        <strain evidence="3">R267</strain>
    </source>
</reference>
<accession>A0A7I9VPU5</accession>
<feature type="region of interest" description="Disordered" evidence="1">
    <location>
        <begin position="1"/>
        <end position="65"/>
    </location>
</feature>
<protein>
    <submittedName>
        <fullName evidence="2">Uncharacterized protein</fullName>
    </submittedName>
</protein>
<dbReference type="RefSeq" id="WP_176066952.1">
    <property type="nucleotide sequence ID" value="NZ_BJTG01000007.1"/>
</dbReference>
<keyword evidence="3" id="KW-1185">Reference proteome</keyword>
<evidence type="ECO:0000313" key="3">
    <source>
        <dbReference type="Proteomes" id="UP000503640"/>
    </source>
</evidence>
<dbReference type="EMBL" id="BJTG01000007">
    <property type="protein sequence ID" value="GEJ58432.1"/>
    <property type="molecule type" value="Genomic_DNA"/>
</dbReference>
<sequence>MANVRRFDSKAALGQQRAELRRSARGKVHIGDDTGSAAGRAAERAKVHQLQEAEHERREAARPEPLSAIVADLVTDSLKLARTLVSAPFRMAAALRGRREAHA</sequence>
<comment type="caution">
    <text evidence="2">The sequence shown here is derived from an EMBL/GenBank/DDBJ whole genome shotgun (WGS) entry which is preliminary data.</text>
</comment>
<name>A0A7I9VPU5_9BACT</name>
<evidence type="ECO:0000256" key="1">
    <source>
        <dbReference type="SAM" id="MobiDB-lite"/>
    </source>
</evidence>
<organism evidence="2 3">
    <name type="scientific">Anaeromyxobacter diazotrophicus</name>
    <dbReference type="NCBI Taxonomy" id="2590199"/>
    <lineage>
        <taxon>Bacteria</taxon>
        <taxon>Pseudomonadati</taxon>
        <taxon>Myxococcota</taxon>
        <taxon>Myxococcia</taxon>
        <taxon>Myxococcales</taxon>
        <taxon>Cystobacterineae</taxon>
        <taxon>Anaeromyxobacteraceae</taxon>
        <taxon>Anaeromyxobacter</taxon>
    </lineage>
</organism>
<evidence type="ECO:0000313" key="2">
    <source>
        <dbReference type="EMBL" id="GEJ58432.1"/>
    </source>
</evidence>